<feature type="region of interest" description="Disordered" evidence="2">
    <location>
        <begin position="46"/>
        <end position="72"/>
    </location>
</feature>
<feature type="region of interest" description="Disordered" evidence="2">
    <location>
        <begin position="1"/>
        <end position="29"/>
    </location>
</feature>
<dbReference type="CTD" id="36380495"/>
<feature type="compositionally biased region" description="Low complexity" evidence="2">
    <location>
        <begin position="830"/>
        <end position="841"/>
    </location>
</feature>
<dbReference type="GO" id="GO:0005524">
    <property type="term" value="F:ATP binding"/>
    <property type="evidence" value="ECO:0007669"/>
    <property type="project" value="InterPro"/>
</dbReference>
<feature type="region of interest" description="Disordered" evidence="2">
    <location>
        <begin position="827"/>
        <end position="863"/>
    </location>
</feature>
<dbReference type="OrthoDB" id="79687at2759"/>
<protein>
    <submittedName>
        <fullName evidence="4 6">SCY1-like protein 2</fullName>
    </submittedName>
</protein>
<name>A0A090LKP5_STRRB</name>
<reference evidence="6" key="2">
    <citation type="submission" date="2020-12" db="UniProtKB">
        <authorList>
            <consortium name="WormBaseParasite"/>
        </authorList>
    </citation>
    <scope>IDENTIFICATION</scope>
</reference>
<evidence type="ECO:0000313" key="5">
    <source>
        <dbReference type="Proteomes" id="UP000035682"/>
    </source>
</evidence>
<dbReference type="GO" id="GO:0004672">
    <property type="term" value="F:protein kinase activity"/>
    <property type="evidence" value="ECO:0007669"/>
    <property type="project" value="InterPro"/>
</dbReference>
<sequence length="880" mass="98789">MSKVCENNRGNSTIAGKPLENETLSSSNSFKKSKFSKLAHFAIRSTPSSSNSSTIVPSKDSTSSITAPFSFSGRNTVPTRKSTIIEGGGQKNTQYSVSSLLPSRPSLISPTSGQPSTSSSRIGNSSSIDTKYHTLTYTYTVGKYWDKFDGFSAIGGEEISILTFNRKNNVKAPVRVGRIKNRLSLLDLLRYEINQLTLLPNPRILHILEPLEDTKDALTIPCEHIYRTLDTMVIHDGITILESKLGALQIIEGLIYLHNTAHILHGNLTPSAIYVTGNGLWKIGGFAFSVSANDANMYPCYPWTKKLSPDLQPDLDFLAPEYLEKDIQFVTNAADVFSFGVLICWIYTGGKRIIEARNNLETYHIVVDQLDKCLASIGFEIGEPLLSQIRDVLSKDVSKRPTMQGLALSKHFKDPAASVLRQLDDLGQLFDPDQKSLFLKETVSKVLEDIPEPIWFSRIVQRFNQSLIGAIELYPAIMKPLCVMLDKCESHNIKKLDVWFHRIFERMPLEEVEDIVLEYLPILYKKLGDNLIQEKCLDFIYMNIASPDESHIKIGLNACKKISMNIPMAFIMDILIPIFRGYGKYLDDNPTRQADFLSLIEDITTRCNDRELEIILPLTSIANSLHTIVVYAKARLVLSLCLNGAQRLKNHVIVTHDLLHPLNLGLGLMEMEDKYFSEILHAMAQLVEQLQWLRQIKTKKENKDGFLKVNGDSKEQSVSVVNLPKLIVSEAFTNDNRKMSFLSADGRLDDRHFRRYSKDSRSSIESECSYKLSKTSDVSDDSYKLIEIGGRRKKSWLSSYNKQSTSFDQGNAPSPLLDSPTRLIRRGARSVRSGGRSRTGSPAYIDASVSNSPNRKDSGKPNIFTNLSHNLTCTLRNTFS</sequence>
<dbReference type="STRING" id="34506.A0A090LKP5"/>
<dbReference type="PROSITE" id="PS50011">
    <property type="entry name" value="PROTEIN_KINASE_DOM"/>
    <property type="match status" value="1"/>
</dbReference>
<evidence type="ECO:0000313" key="7">
    <source>
        <dbReference type="WormBase" id="SRAE_2000278800"/>
    </source>
</evidence>
<dbReference type="OMA" id="FKQRNAR"/>
<evidence type="ECO:0000256" key="2">
    <source>
        <dbReference type="SAM" id="MobiDB-lite"/>
    </source>
</evidence>
<dbReference type="EMBL" id="LN609529">
    <property type="protein sequence ID" value="CEF68130.1"/>
    <property type="molecule type" value="Genomic_DNA"/>
</dbReference>
<dbReference type="Proteomes" id="UP000035682">
    <property type="component" value="Unplaced"/>
</dbReference>
<comment type="similarity">
    <text evidence="1">Belongs to the protein kinase superfamily.</text>
</comment>
<evidence type="ECO:0000313" key="6">
    <source>
        <dbReference type="WBParaSite" id="SRAE_2000278800.1"/>
    </source>
</evidence>
<dbReference type="Gene3D" id="1.10.510.10">
    <property type="entry name" value="Transferase(Phosphotransferase) domain 1"/>
    <property type="match status" value="1"/>
</dbReference>
<proteinExistence type="inferred from homology"/>
<gene>
    <name evidence="4 6 7" type="ORF">SRAE_2000278800</name>
</gene>
<organism evidence="4">
    <name type="scientific">Strongyloides ratti</name>
    <name type="common">Parasitic roundworm</name>
    <dbReference type="NCBI Taxonomy" id="34506"/>
    <lineage>
        <taxon>Eukaryota</taxon>
        <taxon>Metazoa</taxon>
        <taxon>Ecdysozoa</taxon>
        <taxon>Nematoda</taxon>
        <taxon>Chromadorea</taxon>
        <taxon>Rhabditida</taxon>
        <taxon>Tylenchina</taxon>
        <taxon>Panagrolaimomorpha</taxon>
        <taxon>Strongyloidoidea</taxon>
        <taxon>Strongyloididae</taxon>
        <taxon>Strongyloides</taxon>
    </lineage>
</organism>
<reference evidence="4 5" key="1">
    <citation type="submission" date="2014-09" db="EMBL/GenBank/DDBJ databases">
        <authorList>
            <person name="Martin A.A."/>
        </authorList>
    </citation>
    <scope>NUCLEOTIDE SEQUENCE</scope>
    <source>
        <strain evidence="5">ED321</strain>
        <strain evidence="4">ED321 Heterogonic</strain>
    </source>
</reference>
<dbReference type="SUPFAM" id="SSF56112">
    <property type="entry name" value="Protein kinase-like (PK-like)"/>
    <property type="match status" value="1"/>
</dbReference>
<feature type="compositionally biased region" description="Low complexity" evidence="2">
    <location>
        <begin position="46"/>
        <end position="58"/>
    </location>
</feature>
<evidence type="ECO:0000313" key="4">
    <source>
        <dbReference type="EMBL" id="CEF68130.1"/>
    </source>
</evidence>
<feature type="domain" description="Protein kinase" evidence="3">
    <location>
        <begin position="148"/>
        <end position="412"/>
    </location>
</feature>
<dbReference type="SMART" id="SM00220">
    <property type="entry name" value="S_TKc"/>
    <property type="match status" value="1"/>
</dbReference>
<dbReference type="eggNOG" id="KOG2137">
    <property type="taxonomic scope" value="Eukaryota"/>
</dbReference>
<dbReference type="RefSeq" id="XP_024507330.1">
    <property type="nucleotide sequence ID" value="XM_024653899.1"/>
</dbReference>
<evidence type="ECO:0000256" key="1">
    <source>
        <dbReference type="ARBA" id="ARBA00038349"/>
    </source>
</evidence>
<dbReference type="AlphaFoldDB" id="A0A090LKP5"/>
<dbReference type="PANTHER" id="PTHR12984">
    <property type="entry name" value="SCY1-RELATED S/T PROTEIN KINASE-LIKE"/>
    <property type="match status" value="1"/>
</dbReference>
<dbReference type="InterPro" id="IPR000719">
    <property type="entry name" value="Prot_kinase_dom"/>
</dbReference>
<dbReference type="InterPro" id="IPR051177">
    <property type="entry name" value="CIK-Related_Protein"/>
</dbReference>
<dbReference type="PANTHER" id="PTHR12984:SF16">
    <property type="entry name" value="BLACK MATCH, ISOFORM H"/>
    <property type="match status" value="1"/>
</dbReference>
<dbReference type="InterPro" id="IPR011009">
    <property type="entry name" value="Kinase-like_dom_sf"/>
</dbReference>
<feature type="region of interest" description="Disordered" evidence="2">
    <location>
        <begin position="106"/>
        <end position="125"/>
    </location>
</feature>
<evidence type="ECO:0000259" key="3">
    <source>
        <dbReference type="PROSITE" id="PS50011"/>
    </source>
</evidence>
<dbReference type="WBParaSite" id="SRAE_2000278800.1">
    <property type="protein sequence ID" value="SRAE_2000278800.1"/>
    <property type="gene ID" value="WBGene00263002"/>
</dbReference>
<keyword evidence="5" id="KW-1185">Reference proteome</keyword>
<accession>A0A090LKP5</accession>
<dbReference type="GeneID" id="36380495"/>
<dbReference type="Pfam" id="PF00069">
    <property type="entry name" value="Pkinase"/>
    <property type="match status" value="1"/>
</dbReference>
<dbReference type="WormBase" id="SRAE_2000278800">
    <property type="protein sequence ID" value="SRP05937"/>
    <property type="gene ID" value="WBGene00263002"/>
</dbReference>
<feature type="compositionally biased region" description="Polar residues" evidence="2">
    <location>
        <begin position="59"/>
        <end position="72"/>
    </location>
</feature>